<proteinExistence type="inferred from homology"/>
<feature type="transmembrane region" description="Helical" evidence="6">
    <location>
        <begin position="214"/>
        <end position="242"/>
    </location>
</feature>
<feature type="transmembrane region" description="Helical" evidence="6">
    <location>
        <begin position="109"/>
        <end position="128"/>
    </location>
</feature>
<feature type="transmembrane region" description="Helical" evidence="6">
    <location>
        <begin position="58"/>
        <end position="80"/>
    </location>
</feature>
<evidence type="ECO:0000256" key="1">
    <source>
        <dbReference type="ARBA" id="ARBA00004141"/>
    </source>
</evidence>
<feature type="transmembrane region" description="Helical" evidence="6">
    <location>
        <begin position="25"/>
        <end position="46"/>
    </location>
</feature>
<keyword evidence="6" id="KW-1003">Cell membrane</keyword>
<feature type="transmembrane region" description="Helical" evidence="6">
    <location>
        <begin position="134"/>
        <end position="157"/>
    </location>
</feature>
<feature type="domain" description="ABC transmembrane type-2" evidence="7">
    <location>
        <begin position="23"/>
        <end position="248"/>
    </location>
</feature>
<accession>A0ABU2LNM9</accession>
<dbReference type="InterPro" id="IPR000412">
    <property type="entry name" value="ABC_2_transport"/>
</dbReference>
<dbReference type="EMBL" id="JAVREM010000011">
    <property type="protein sequence ID" value="MDT0319191.1"/>
    <property type="molecule type" value="Genomic_DNA"/>
</dbReference>
<feature type="transmembrane region" description="Helical" evidence="6">
    <location>
        <begin position="169"/>
        <end position="194"/>
    </location>
</feature>
<keyword evidence="2 6" id="KW-0812">Transmembrane</keyword>
<keyword evidence="4 6" id="KW-0472">Membrane</keyword>
<dbReference type="InterPro" id="IPR051784">
    <property type="entry name" value="Nod_factor_ABC_transporter"/>
</dbReference>
<sequence length="250" mass="25905">MTLLTDTGIVFGRALRATLRSRTNVLFAMLQPLLFLALFGPLLTGLDLGTGGSSWQVLVPGVLVQLALLGGTFVGIGLLMDRNLGVFDRLRVTPVSPLALLLGRTLRDVVQLLTQALALVLLGLAFGLRAPLAGVAIGLLLVGVLAAALSALSYGLATLVRTVPEFASVANTAVMPLMLLSGLLLPMTLAPAWLDGASRAVPFRYTVDAVREAFLGHYASGTLAVGAAVTVALAALCVLAGARAFRRQPA</sequence>
<evidence type="ECO:0000256" key="3">
    <source>
        <dbReference type="ARBA" id="ARBA00022989"/>
    </source>
</evidence>
<keyword evidence="6" id="KW-0813">Transport</keyword>
<organism evidence="8 9">
    <name type="scientific">Streptomyces millisiae</name>
    <dbReference type="NCBI Taxonomy" id="3075542"/>
    <lineage>
        <taxon>Bacteria</taxon>
        <taxon>Bacillati</taxon>
        <taxon>Actinomycetota</taxon>
        <taxon>Actinomycetes</taxon>
        <taxon>Kitasatosporales</taxon>
        <taxon>Streptomycetaceae</taxon>
        <taxon>Streptomyces</taxon>
    </lineage>
</organism>
<evidence type="ECO:0000256" key="4">
    <source>
        <dbReference type="ARBA" id="ARBA00023136"/>
    </source>
</evidence>
<dbReference type="InterPro" id="IPR047817">
    <property type="entry name" value="ABC2_TM_bact-type"/>
</dbReference>
<dbReference type="Pfam" id="PF01061">
    <property type="entry name" value="ABC2_membrane"/>
    <property type="match status" value="1"/>
</dbReference>
<keyword evidence="3 6" id="KW-1133">Transmembrane helix</keyword>
<evidence type="ECO:0000256" key="5">
    <source>
        <dbReference type="ARBA" id="ARBA00023251"/>
    </source>
</evidence>
<dbReference type="PROSITE" id="PS51012">
    <property type="entry name" value="ABC_TM2"/>
    <property type="match status" value="1"/>
</dbReference>
<comment type="caution">
    <text evidence="8">The sequence shown here is derived from an EMBL/GenBank/DDBJ whole genome shotgun (WGS) entry which is preliminary data.</text>
</comment>
<dbReference type="RefSeq" id="WP_311598330.1">
    <property type="nucleotide sequence ID" value="NZ_JAVREM010000011.1"/>
</dbReference>
<evidence type="ECO:0000313" key="8">
    <source>
        <dbReference type="EMBL" id="MDT0319191.1"/>
    </source>
</evidence>
<reference evidence="9" key="1">
    <citation type="submission" date="2023-07" db="EMBL/GenBank/DDBJ databases">
        <title>30 novel species of actinomycetes from the DSMZ collection.</title>
        <authorList>
            <person name="Nouioui I."/>
        </authorList>
    </citation>
    <scope>NUCLEOTIDE SEQUENCE [LARGE SCALE GENOMIC DNA]</scope>
    <source>
        <strain evidence="9">DSM 44918</strain>
    </source>
</reference>
<dbReference type="InterPro" id="IPR013525">
    <property type="entry name" value="ABC2_TM"/>
</dbReference>
<evidence type="ECO:0000256" key="6">
    <source>
        <dbReference type="RuleBase" id="RU361157"/>
    </source>
</evidence>
<name>A0ABU2LNM9_9ACTN</name>
<keyword evidence="5" id="KW-0046">Antibiotic resistance</keyword>
<dbReference type="PANTHER" id="PTHR43229:SF3">
    <property type="entry name" value="ABC-TYPE MULTIDRUG TRANSPORT SYSTEM, PERMEASE COMPONENT"/>
    <property type="match status" value="1"/>
</dbReference>
<dbReference type="Proteomes" id="UP001183420">
    <property type="component" value="Unassembled WGS sequence"/>
</dbReference>
<dbReference type="PANTHER" id="PTHR43229">
    <property type="entry name" value="NODULATION PROTEIN J"/>
    <property type="match status" value="1"/>
</dbReference>
<comment type="similarity">
    <text evidence="6">Belongs to the ABC-2 integral membrane protein family.</text>
</comment>
<evidence type="ECO:0000259" key="7">
    <source>
        <dbReference type="PROSITE" id="PS51012"/>
    </source>
</evidence>
<keyword evidence="9" id="KW-1185">Reference proteome</keyword>
<evidence type="ECO:0000256" key="2">
    <source>
        <dbReference type="ARBA" id="ARBA00022692"/>
    </source>
</evidence>
<gene>
    <name evidence="8" type="ORF">RNC47_12675</name>
</gene>
<dbReference type="PIRSF" id="PIRSF006648">
    <property type="entry name" value="DrrB"/>
    <property type="match status" value="1"/>
</dbReference>
<comment type="subcellular location">
    <subcellularLocation>
        <location evidence="6">Cell membrane</location>
        <topology evidence="6">Multi-pass membrane protein</topology>
    </subcellularLocation>
    <subcellularLocation>
        <location evidence="1">Membrane</location>
        <topology evidence="1">Multi-pass membrane protein</topology>
    </subcellularLocation>
</comment>
<evidence type="ECO:0000313" key="9">
    <source>
        <dbReference type="Proteomes" id="UP001183420"/>
    </source>
</evidence>
<protein>
    <recommendedName>
        <fullName evidence="6">Transport permease protein</fullName>
    </recommendedName>
</protein>